<proteinExistence type="predicted"/>
<dbReference type="AlphaFoldDB" id="A0AAU9IAU9"/>
<sequence length="697" mass="76083">MRALRAPATLFPLPIILAWASFKVLRGNFARTFLSFCAFRLSSISPFLHFVTLSLSFWNASRGSLSALFISDLSAPFTLLPPPIILEKASFSVLIGILSRAFFSFADLRLSSTFPLLHLATLSFSFWKASRGKFLALWINPLRAPATLSPPPIILAKASFSVLIGTLARASFSFAALRLSRVSPFLHLVTLSLSFWKASRGKFLALWINPLRAPATLSPPPTILAKASFSVLTGTLASAFLSLAALRLSSVSPFLHLATLSLSFWKASRGKFLALWISPFKAPATLFPPPMILDNASFSVLIGTLASAFVSLADLRLSRTWPFLHLFAWSLSFLSASRGTFLALSMSCLRTPETLSPPPIILAKASFSVLIGIFASKFASLADFKLSRTCPFLHLFAWSLSFLSASRGTFLALSINPLRTPATLSPPPTNLTNASFSVLTGTLSRAFLSLAALRLSSILPFLQLLAWSLSFLSASRGTFFALSINALRAPATLSPPPTILAKASFSVLIGTFSSAFCNLVALTWSNISPFLTASTKFFHILTASLGFFSSASFKLFNGCLTFSNGSLTMSLNAWASLFWIGPFSIAFSRFEALALPLLTASRLRFFLIAFFSPWSFLTLSLFMLSFHKCKASFMSFSKPLTKLVRYGFMSNLVPMILLYAAWSRERAGLSKALASLLFFKAFLSSFSLSWCWETMAS</sequence>
<organism evidence="2 3">
    <name type="scientific">Blepharisma stoltei</name>
    <dbReference type="NCBI Taxonomy" id="1481888"/>
    <lineage>
        <taxon>Eukaryota</taxon>
        <taxon>Sar</taxon>
        <taxon>Alveolata</taxon>
        <taxon>Ciliophora</taxon>
        <taxon>Postciliodesmatophora</taxon>
        <taxon>Heterotrichea</taxon>
        <taxon>Heterotrichida</taxon>
        <taxon>Blepharismidae</taxon>
        <taxon>Blepharisma</taxon>
    </lineage>
</organism>
<accession>A0AAU9IAU9</accession>
<keyword evidence="3" id="KW-1185">Reference proteome</keyword>
<keyword evidence="1" id="KW-0812">Transmembrane</keyword>
<evidence type="ECO:0000313" key="2">
    <source>
        <dbReference type="EMBL" id="CAG9311040.1"/>
    </source>
</evidence>
<keyword evidence="1" id="KW-1133">Transmembrane helix</keyword>
<feature type="transmembrane region" description="Helical" evidence="1">
    <location>
        <begin position="359"/>
        <end position="380"/>
    </location>
</feature>
<feature type="transmembrane region" description="Helical" evidence="1">
    <location>
        <begin position="576"/>
        <end position="598"/>
    </location>
</feature>
<comment type="caution">
    <text evidence="2">The sequence shown here is derived from an EMBL/GenBank/DDBJ whole genome shotgun (WGS) entry which is preliminary data.</text>
</comment>
<feature type="transmembrane region" description="Helical" evidence="1">
    <location>
        <begin position="392"/>
        <end position="415"/>
    </location>
</feature>
<feature type="transmembrane region" description="Helical" evidence="1">
    <location>
        <begin position="327"/>
        <end position="347"/>
    </location>
</feature>
<evidence type="ECO:0000256" key="1">
    <source>
        <dbReference type="SAM" id="Phobius"/>
    </source>
</evidence>
<dbReference type="Proteomes" id="UP001162131">
    <property type="component" value="Unassembled WGS sequence"/>
</dbReference>
<gene>
    <name evidence="2" type="ORF">BSTOLATCC_MIC2744</name>
</gene>
<feature type="transmembrane region" description="Helical" evidence="1">
    <location>
        <begin position="673"/>
        <end position="692"/>
    </location>
</feature>
<feature type="transmembrane region" description="Helical" evidence="1">
    <location>
        <begin position="643"/>
        <end position="661"/>
    </location>
</feature>
<feature type="transmembrane region" description="Helical" evidence="1">
    <location>
        <begin position="499"/>
        <end position="525"/>
    </location>
</feature>
<dbReference type="EMBL" id="CAJZBQ010000003">
    <property type="protein sequence ID" value="CAG9311040.1"/>
    <property type="molecule type" value="Genomic_DNA"/>
</dbReference>
<reference evidence="2" key="1">
    <citation type="submission" date="2021-09" db="EMBL/GenBank/DDBJ databases">
        <authorList>
            <consortium name="AG Swart"/>
            <person name="Singh M."/>
            <person name="Singh A."/>
            <person name="Seah K."/>
            <person name="Emmerich C."/>
        </authorList>
    </citation>
    <scope>NUCLEOTIDE SEQUENCE</scope>
    <source>
        <strain evidence="2">ATCC30299</strain>
    </source>
</reference>
<protein>
    <submittedName>
        <fullName evidence="2">Uncharacterized protein</fullName>
    </submittedName>
</protein>
<name>A0AAU9IAU9_9CILI</name>
<feature type="transmembrane region" description="Helical" evidence="1">
    <location>
        <begin position="537"/>
        <end position="556"/>
    </location>
</feature>
<feature type="transmembrane region" description="Helical" evidence="1">
    <location>
        <begin position="605"/>
        <end position="623"/>
    </location>
</feature>
<keyword evidence="1" id="KW-0472">Membrane</keyword>
<evidence type="ECO:0000313" key="3">
    <source>
        <dbReference type="Proteomes" id="UP001162131"/>
    </source>
</evidence>
<feature type="transmembrane region" description="Helical" evidence="1">
    <location>
        <begin position="297"/>
        <end position="315"/>
    </location>
</feature>